<dbReference type="PANTHER" id="PTHR14819:SF25">
    <property type="entry name" value="CHROMOSOME UNDETERMINED SCAFFOLD_52, WHOLE GENOME SHOTGUN SEQUENCE"/>
    <property type="match status" value="1"/>
</dbReference>
<dbReference type="OrthoDB" id="310690at2759"/>
<feature type="domain" description="VLIG-type G" evidence="2">
    <location>
        <begin position="1244"/>
        <end position="1492"/>
    </location>
</feature>
<dbReference type="PANTHER" id="PTHR14819">
    <property type="entry name" value="GTP-BINDING"/>
    <property type="match status" value="1"/>
</dbReference>
<proteinExistence type="predicted"/>
<keyword evidence="1" id="KW-0175">Coiled coil</keyword>
<sequence length="2643" mass="317683">MQSEKENVHSIIMQQIDGIDEIIQQNSQSSDIIQNDNQSDNFQKIKEELDEFLKLVHDDDNLFQEEEEINDYLNENILKSLNEQEKGQAIQYLISSQQNHNKFDFLNNVLKQNKEENCNKSLQSNDKQFYLEARKQNEYIKIFNKFTNQTFIQVNKIPFQISSNKDILEKILHSHPQKINLLFDYNEYQEGLRKLTQIELLQLLIQFINNTEEKLQSIIGAISKRQCQQFQTFINWIQKQDQKQSSTIQNQQFLKNLLSLDLIKKKEDLIKFLTQQIKKIHQNNLNSENNQELILRILEETLQKQICCNIQIDQVYFATTFYFWIQHSEKIVQFHQQISQQLMKVKDKLKENIFKTKKKQYQRENQQQDLINDFLMNTIIFYESEMQHQFLQLDQIESNLNEQNDQINFDYFSTIFKHLQMEIHKNDMIDSQQNFMNSWQQLQQLQFYQIKLDENNQTEKFLIQILWINRQDNIIYEILKDIPRQESELIYFLYKLDDLNKKMNYRFYYLILDILELIIIKNYKICQTIKIFQDQFEDLQSFICVENCIKLQKMLINNSQNILDEGVKILMEIFCDLLRKSKSSSKKEQRYFKFLVTLGGEDYGKQFLMLYHSYENNEKKRNIINFVIRLQFFKKNGNLDSFKQCCQNLFMLDEDIYNQCYDQFNDKTDFQITPIFFKHKKLHEKYPNNINIQIEQFNLSRIDKKFNNQIKEWVSNLNNSEHFLSLLPFLFDIIKRGESIDPLLDQVNKKISNQNKEYMNFKVIFQILYNNSEKQLQMLLLKHLSFYYPIPFLYQNPNVDNISVVEDLYLINPHIYFFIKKQYSIINFSFSKNQTQIGKTELINNVFYRRDKFSIQDTNELNKNTIDLMFDCEFNGSRNLLIADTHGYIPYFYLLKILPLFSLWIIQMDTEEELKENLENIKQLNSQINTKNHKIVLIVRNSQNKQIDQSLLKDLKIYNIQIQYIENLASKGINNQLIQQKIKHIQEYIFQLIMNNQEYKPFNKENFIQILKLEDREGLQKLETTVQEIKNELVEFFNQPKGLFSQKAFPQRYFDQIIKELKEKEQKLYEESNYCFNLEIEDIMNKIEKYENQQKKYKPTKLVQLFQQLIQLQNYTSYTYLVQALYDLNNDSTQKLSMKKQDLLDQIHIHQVQNREDKEGFNILKQNLEECEIELQSKSLSIDIFWRELIKQNSLINQSQELTDQIFKLLMKGESFEFLDGEQFRMDINIFNLLVKSIEKINKNNKVLVIGILGPQSSGKSTILNKIFGCHFFSSVGKSTKGIYFKMIQIKEKSMFGNQFDYILILDTEGLQSPTQKDPLFDKRISLFIFTICDIILINVKGEINSQFKNLVEICIYTLAQIQNAISNTKQISWCFNQNIDTQNKSPFIDQLTQLTTQLFHEDGLFAKNKDQQQNILELIEIKKENIQILSTTATQETWNIEGLNQCWTQFIPNESYSKDAYNYGKKLIENYIQKCKNKLQSFQGQFLGNFFFNSYKMWETIQKLPDLLEFSELIQLQQNQLVSEFYYQLWNENKLTFKSQIPILIKQKIENFNCDLNLKNFQEIKNDLETNLYNDFEIKRKIFEKKLKQFKEEKNIQKNIYQKFIQKLQNEIQNLQTECSFIIQEQIKNHEINLQKNQGFKEINDYIKDLSKEDRIKLQNDEKSIDQIFQHLWGNIKIKYLQERKKINDETQTASLKQIKSYFPQYQLNIENDHQFQIFLREKINKFDLQETEKTEIFEKYQQELKQNQFEKLSKTNLFNINFENLSIIEKIKKSSCLFLSLSELIKIKFNLKILPKQDLQTYINNNFKKDLKKAEGQKKKIFNLLKILELFQVKHDLNKKKELQECISNKDNQGYQNTCDQFIQTIQDYDLNREFQFSNYDQELCEKYMQPQVKIKHIIIKHEEINKVTQDNIIISQKIENIESTVFNKEYLQYIVSPQNYKFKESFSIEFNQLLCKNGKWIHIYSEIYDYISKQVLHFPNNIEIISKDLIQSIMQSIIDYLENHFSMQFSFYGLQLSDIGERCIYYYSLNLIWRFYCLRIWRQQEKNEQEFDKSKQDQYQSFKNEIQQHKFNLSQQRGELLANYLISQYQYIFYSEKRIEIEDQIMQELKQNQNLVQQLDDKLLSQRLQIALLNKMTYQEQVVEYLTNQLKFIQTYVKEYMERIEKEIRLKYQELFNQELRNSLIRVEKNGNILLKNLSDQSSIISYFQKSIRNRFYENNDEQEKKLEMDLEKKLFNLVFNYLLEYEQNEQEIQELDDQYKYYFIHPQKEQRKIFINQSNNTDNQINHMQGFIQSFLNTIKNRVFNFDLEQFSIHENLNQLRIAMIGCTQCCPICNRKCDLDPDFLPHSCFQGHYLRGMRGILLGNSPSLQSCEEIYDDQIINIKETQENIKWKKIKVIYPKWNFKSENSQQIQQNKIRLMKIWSSEIGKLICNQLNKNQNIPINYKSKIEIKNEKKIFYIFILDDSFSMEGQKGFEMMECLRKSIKFMKSNKQAKLSVISFNYKAKLQIEYKKPKVKLIKQIILVGGITNFDPPLILSLDQIKKFQEEVNKIQILIYSDGGGSYPQNSLDQYKALDQQLRNKISFLICTAEKKPIMLLEMVKQLEQSFNIVQLKHNIQSNDLGQCWNEVILQGQLDQVQ</sequence>
<dbReference type="Proteomes" id="UP000689195">
    <property type="component" value="Unassembled WGS sequence"/>
</dbReference>
<protein>
    <recommendedName>
        <fullName evidence="2">VLIG-type G domain-containing protein</fullName>
    </recommendedName>
</protein>
<accession>A0A8S1ST76</accession>
<keyword evidence="4" id="KW-1185">Reference proteome</keyword>
<feature type="coiled-coil region" evidence="1">
    <location>
        <begin position="263"/>
        <end position="290"/>
    </location>
</feature>
<gene>
    <name evidence="3" type="ORF">PPENT_87.1.T0130024</name>
</gene>
<dbReference type="GO" id="GO:0005525">
    <property type="term" value="F:GTP binding"/>
    <property type="evidence" value="ECO:0007669"/>
    <property type="project" value="InterPro"/>
</dbReference>
<dbReference type="InterPro" id="IPR030383">
    <property type="entry name" value="G_VLIG_dom"/>
</dbReference>
<dbReference type="PROSITE" id="PS51717">
    <property type="entry name" value="G_VLIG"/>
    <property type="match status" value="1"/>
</dbReference>
<comment type="caution">
    <text evidence="3">The sequence shown here is derived from an EMBL/GenBank/DDBJ whole genome shotgun (WGS) entry which is preliminary data.</text>
</comment>
<dbReference type="Pfam" id="PF25683">
    <property type="entry name" value="URGCP_GTPase"/>
    <property type="match status" value="1"/>
</dbReference>
<dbReference type="InterPro" id="IPR052986">
    <property type="entry name" value="VLIG_GTPase"/>
</dbReference>
<feature type="coiled-coil region" evidence="1">
    <location>
        <begin position="1574"/>
        <end position="1626"/>
    </location>
</feature>
<evidence type="ECO:0000313" key="3">
    <source>
        <dbReference type="EMBL" id="CAD8144095.1"/>
    </source>
</evidence>
<feature type="coiled-coil region" evidence="1">
    <location>
        <begin position="907"/>
        <end position="934"/>
    </location>
</feature>
<reference evidence="3" key="1">
    <citation type="submission" date="2021-01" db="EMBL/GenBank/DDBJ databases">
        <authorList>
            <consortium name="Genoscope - CEA"/>
            <person name="William W."/>
        </authorList>
    </citation>
    <scope>NUCLEOTIDE SEQUENCE</scope>
</reference>
<evidence type="ECO:0000313" key="4">
    <source>
        <dbReference type="Proteomes" id="UP000689195"/>
    </source>
</evidence>
<organism evidence="3 4">
    <name type="scientific">Paramecium pentaurelia</name>
    <dbReference type="NCBI Taxonomy" id="43138"/>
    <lineage>
        <taxon>Eukaryota</taxon>
        <taxon>Sar</taxon>
        <taxon>Alveolata</taxon>
        <taxon>Ciliophora</taxon>
        <taxon>Intramacronucleata</taxon>
        <taxon>Oligohymenophorea</taxon>
        <taxon>Peniculida</taxon>
        <taxon>Parameciidae</taxon>
        <taxon>Paramecium</taxon>
    </lineage>
</organism>
<dbReference type="EMBL" id="CAJJDO010000013">
    <property type="protein sequence ID" value="CAD8144095.1"/>
    <property type="molecule type" value="Genomic_DNA"/>
</dbReference>
<evidence type="ECO:0000259" key="2">
    <source>
        <dbReference type="PROSITE" id="PS51717"/>
    </source>
</evidence>
<evidence type="ECO:0000256" key="1">
    <source>
        <dbReference type="SAM" id="Coils"/>
    </source>
</evidence>
<name>A0A8S1ST76_9CILI</name>